<keyword evidence="1" id="KW-0812">Transmembrane</keyword>
<evidence type="ECO:0000313" key="3">
    <source>
        <dbReference type="Proteomes" id="UP000289738"/>
    </source>
</evidence>
<gene>
    <name evidence="2" type="ORF">Ahy_A10g051332</name>
</gene>
<reference evidence="2 3" key="1">
    <citation type="submission" date="2019-01" db="EMBL/GenBank/DDBJ databases">
        <title>Sequencing of cultivated peanut Arachis hypogaea provides insights into genome evolution and oil improvement.</title>
        <authorList>
            <person name="Chen X."/>
        </authorList>
    </citation>
    <scope>NUCLEOTIDE SEQUENCE [LARGE SCALE GENOMIC DNA]</scope>
    <source>
        <strain evidence="3">cv. Fuhuasheng</strain>
        <tissue evidence="2">Leaves</tissue>
    </source>
</reference>
<protein>
    <submittedName>
        <fullName evidence="2">Uncharacterized protein</fullName>
    </submittedName>
</protein>
<comment type="caution">
    <text evidence="2">The sequence shown here is derived from an EMBL/GenBank/DDBJ whole genome shotgun (WGS) entry which is preliminary data.</text>
</comment>
<evidence type="ECO:0000313" key="2">
    <source>
        <dbReference type="EMBL" id="RYR36354.1"/>
    </source>
</evidence>
<accession>A0A445BCE2</accession>
<dbReference type="Proteomes" id="UP000289738">
    <property type="component" value="Chromosome A10"/>
</dbReference>
<keyword evidence="1" id="KW-1133">Transmembrane helix</keyword>
<dbReference type="AlphaFoldDB" id="A0A445BCE2"/>
<feature type="transmembrane region" description="Helical" evidence="1">
    <location>
        <begin position="17"/>
        <end position="37"/>
    </location>
</feature>
<evidence type="ECO:0000256" key="1">
    <source>
        <dbReference type="SAM" id="Phobius"/>
    </source>
</evidence>
<name>A0A445BCE2_ARAHY</name>
<dbReference type="EMBL" id="SDMP01000010">
    <property type="protein sequence ID" value="RYR36354.1"/>
    <property type="molecule type" value="Genomic_DNA"/>
</dbReference>
<proteinExistence type="predicted"/>
<organism evidence="2 3">
    <name type="scientific">Arachis hypogaea</name>
    <name type="common">Peanut</name>
    <dbReference type="NCBI Taxonomy" id="3818"/>
    <lineage>
        <taxon>Eukaryota</taxon>
        <taxon>Viridiplantae</taxon>
        <taxon>Streptophyta</taxon>
        <taxon>Embryophyta</taxon>
        <taxon>Tracheophyta</taxon>
        <taxon>Spermatophyta</taxon>
        <taxon>Magnoliopsida</taxon>
        <taxon>eudicotyledons</taxon>
        <taxon>Gunneridae</taxon>
        <taxon>Pentapetalae</taxon>
        <taxon>rosids</taxon>
        <taxon>fabids</taxon>
        <taxon>Fabales</taxon>
        <taxon>Fabaceae</taxon>
        <taxon>Papilionoideae</taxon>
        <taxon>50 kb inversion clade</taxon>
        <taxon>dalbergioids sensu lato</taxon>
        <taxon>Dalbergieae</taxon>
        <taxon>Pterocarpus clade</taxon>
        <taxon>Arachis</taxon>
    </lineage>
</organism>
<keyword evidence="1" id="KW-0472">Membrane</keyword>
<keyword evidence="3" id="KW-1185">Reference proteome</keyword>
<sequence length="172" mass="19439">MGKLITTTKPLIFQSKLLCFSLLYLFTTLFLALYTILSQSKCLFRSSPLDPIQDPLFSYPSSYGEHKYAVSTTRSTCTSPIFFSDYLDVVKEIKNLIQDSSSAEESSALRYMQGNAESFGGNLSTKARFSYFDRQIDHTQVPCGFLKKFPISDSVCLDFMIPVINHVNYDAL</sequence>